<reference evidence="2" key="1">
    <citation type="submission" date="2020-02" db="EMBL/GenBank/DDBJ databases">
        <title>Streptomyces sp. ASO4wet.</title>
        <authorList>
            <person name="Risdian C."/>
            <person name="Landwehr W."/>
            <person name="Schupp P."/>
            <person name="Wink J."/>
        </authorList>
    </citation>
    <scope>NUCLEOTIDE SEQUENCE [LARGE SCALE GENOMIC DNA]</scope>
    <source>
        <strain evidence="2">ASO4wet</strain>
    </source>
</reference>
<dbReference type="KEGG" id="sbat:G4Z16_00675"/>
<accession>A0A7T1WVK2</accession>
<proteinExistence type="predicted"/>
<dbReference type="EMBL" id="CP048882">
    <property type="protein sequence ID" value="QPP10302.1"/>
    <property type="molecule type" value="Genomic_DNA"/>
</dbReference>
<dbReference type="Proteomes" id="UP000595046">
    <property type="component" value="Chromosome"/>
</dbReference>
<dbReference type="AlphaFoldDB" id="A0A7T1WVK2"/>
<name>A0A7T1WVK2_9ACTN</name>
<sequence>MMIRYDQPLVIEGEVRECPQCGSYRPWVVYITGEDVWLRCPGGHDTYEPRLDAVWFNRNSGPVRDLHASLEDGIKAVGL</sequence>
<organism evidence="1 2">
    <name type="scientific">Streptomyces bathyalis</name>
    <dbReference type="NCBI Taxonomy" id="2710756"/>
    <lineage>
        <taxon>Bacteria</taxon>
        <taxon>Bacillati</taxon>
        <taxon>Actinomycetota</taxon>
        <taxon>Actinomycetes</taxon>
        <taxon>Kitasatosporales</taxon>
        <taxon>Streptomycetaceae</taxon>
        <taxon>Streptomyces</taxon>
    </lineage>
</organism>
<keyword evidence="2" id="KW-1185">Reference proteome</keyword>
<evidence type="ECO:0000313" key="2">
    <source>
        <dbReference type="Proteomes" id="UP000595046"/>
    </source>
</evidence>
<protein>
    <submittedName>
        <fullName evidence="1">Uncharacterized protein</fullName>
    </submittedName>
</protein>
<gene>
    <name evidence="1" type="ORF">G4Z16_00675</name>
</gene>
<evidence type="ECO:0000313" key="1">
    <source>
        <dbReference type="EMBL" id="QPP10302.1"/>
    </source>
</evidence>